<dbReference type="Proteomes" id="UP000003811">
    <property type="component" value="Chromosome"/>
</dbReference>
<name>A0A8T8C9V6_PSEYM</name>
<accession>A0A8T8C9V6</accession>
<dbReference type="EMBL" id="CP047260">
    <property type="protein sequence ID" value="QHF00235.1"/>
    <property type="molecule type" value="Genomic_DNA"/>
</dbReference>
<dbReference type="AlphaFoldDB" id="A0A8T8C9V6"/>
<dbReference type="Pfam" id="PF07693">
    <property type="entry name" value="KAP_NTPase"/>
    <property type="match status" value="1"/>
</dbReference>
<evidence type="ECO:0000259" key="1">
    <source>
        <dbReference type="Pfam" id="PF07693"/>
    </source>
</evidence>
<feature type="domain" description="KAP NTPase" evidence="1">
    <location>
        <begin position="2"/>
        <end position="27"/>
    </location>
</feature>
<dbReference type="RefSeq" id="WP_122361948.1">
    <property type="nucleotide sequence ID" value="NZ_CP047260.1"/>
</dbReference>
<evidence type="ECO:0000313" key="3">
    <source>
        <dbReference type="Proteomes" id="UP000003811"/>
    </source>
</evidence>
<dbReference type="GeneID" id="96993558"/>
<proteinExistence type="predicted"/>
<organism evidence="2 3">
    <name type="scientific">Pseudomonas syringae pv. maculicola str. ES4326</name>
    <dbReference type="NCBI Taxonomy" id="629265"/>
    <lineage>
        <taxon>Bacteria</taxon>
        <taxon>Pseudomonadati</taxon>
        <taxon>Pseudomonadota</taxon>
        <taxon>Gammaproteobacteria</taxon>
        <taxon>Pseudomonadales</taxon>
        <taxon>Pseudomonadaceae</taxon>
        <taxon>Pseudomonas</taxon>
    </lineage>
</organism>
<sequence length="45" mass="4752">MVVALTGPWGSGKSSIKNLALHQFATDPSHAVWSGEKIEVMVNSA</sequence>
<dbReference type="InterPro" id="IPR011646">
    <property type="entry name" value="KAP_P-loop"/>
</dbReference>
<reference evidence="2 3" key="1">
    <citation type="journal article" date="2011" name="PLoS Pathog.">
        <title>Dynamic evolution of pathogenicity revealed by sequencing and comparative genomics of 19 Pseudomonas syringae isolates.</title>
        <authorList>
            <person name="Baltrus D.A."/>
            <person name="Nishimura M.T."/>
            <person name="Romanchuk A."/>
            <person name="Chang J.H."/>
            <person name="Mukhtar M.S."/>
            <person name="Cherkis K."/>
            <person name="Roach J."/>
            <person name="Grant S.R."/>
            <person name="Jones C.D."/>
            <person name="Dangl J.L."/>
        </authorList>
    </citation>
    <scope>NUCLEOTIDE SEQUENCE [LARGE SCALE GENOMIC DNA]</scope>
    <source>
        <strain evidence="2 3">ES4326</strain>
    </source>
</reference>
<protein>
    <recommendedName>
        <fullName evidence="1">KAP NTPase domain-containing protein</fullName>
    </recommendedName>
</protein>
<evidence type="ECO:0000313" key="2">
    <source>
        <dbReference type="EMBL" id="QHF00235.1"/>
    </source>
</evidence>
<gene>
    <name evidence="2" type="ORF">PMA4326_012110</name>
</gene>